<evidence type="ECO:0000256" key="1">
    <source>
        <dbReference type="SAM" id="Phobius"/>
    </source>
</evidence>
<feature type="transmembrane region" description="Helical" evidence="1">
    <location>
        <begin position="76"/>
        <end position="97"/>
    </location>
</feature>
<feature type="transmembrane region" description="Helical" evidence="1">
    <location>
        <begin position="205"/>
        <end position="225"/>
    </location>
</feature>
<dbReference type="OrthoDB" id="9768004at2"/>
<dbReference type="RefSeq" id="WP_058028526.1">
    <property type="nucleotide sequence ID" value="NZ_CP013187.1"/>
</dbReference>
<name>A0A0S2JXP9_9GAMM</name>
<organism evidence="2 3">
    <name type="scientific">Pseudoalteromonas phenolica</name>
    <dbReference type="NCBI Taxonomy" id="161398"/>
    <lineage>
        <taxon>Bacteria</taxon>
        <taxon>Pseudomonadati</taxon>
        <taxon>Pseudomonadota</taxon>
        <taxon>Gammaproteobacteria</taxon>
        <taxon>Alteromonadales</taxon>
        <taxon>Pseudoalteromonadaceae</taxon>
        <taxon>Pseudoalteromonas</taxon>
    </lineage>
</organism>
<dbReference type="AlphaFoldDB" id="A0A0S2JXP9"/>
<dbReference type="EMBL" id="CP013187">
    <property type="protein sequence ID" value="ALO40742.1"/>
    <property type="molecule type" value="Genomic_DNA"/>
</dbReference>
<dbReference type="PATRIC" id="fig|161398.10.peg.222"/>
<proteinExistence type="predicted"/>
<keyword evidence="1" id="KW-1133">Transmembrane helix</keyword>
<dbReference type="KEGG" id="pphe:PP2015_215"/>
<reference evidence="3" key="1">
    <citation type="submission" date="2015-11" db="EMBL/GenBank/DDBJ databases">
        <authorList>
            <person name="Kim K.M."/>
        </authorList>
    </citation>
    <scope>NUCLEOTIDE SEQUENCE [LARGE SCALE GENOMIC DNA]</scope>
    <source>
        <strain evidence="3">KCTC 12086</strain>
    </source>
</reference>
<feature type="transmembrane region" description="Helical" evidence="1">
    <location>
        <begin position="109"/>
        <end position="129"/>
    </location>
</feature>
<dbReference type="Proteomes" id="UP000061457">
    <property type="component" value="Chromosome I"/>
</dbReference>
<keyword evidence="1" id="KW-0472">Membrane</keyword>
<dbReference type="STRING" id="161398.PP2015_215"/>
<keyword evidence="1" id="KW-0812">Transmembrane</keyword>
<gene>
    <name evidence="2" type="ORF">PP2015_215</name>
</gene>
<evidence type="ECO:0000313" key="2">
    <source>
        <dbReference type="EMBL" id="ALO40742.1"/>
    </source>
</evidence>
<feature type="transmembrane region" description="Helical" evidence="1">
    <location>
        <begin position="34"/>
        <end position="56"/>
    </location>
</feature>
<sequence>MNNNKKMDQLMEKLPSPKHLSGFYYSLKTRWLTFWRSLTFAQRLYFTAIVLFFLLLNGESEPVPGVPDDEQFLNDLFSPSTFLMVTIIIIALLSELWPKLMKFWDSLPGKAVVLIFYAFIANYALAYAAGAINDITGVSADHFPYTHNLSLMLSLPSWFFISTLSILLLVPLLQPFYVLLLLFMRPFGLHTMWHPPEYRFPIITSFVRMTLCVMLFVFVLMFTFTSGMFGGMSTMFTNVIESFSNTTVSTNVTEEVDKELADTAKLEKENTEQMEQAITNSEAEQSPGLSFNIGESDASSLSLSERTEAYDNKIKTILAYFIYELEADSYSRCQVTEGSRMVELNDYEILEITQLSEQERTYKYEVKPCISVAIGHQFKSSASKPTEEKQ</sequence>
<keyword evidence="3" id="KW-1185">Reference proteome</keyword>
<evidence type="ECO:0000313" key="3">
    <source>
        <dbReference type="Proteomes" id="UP000061457"/>
    </source>
</evidence>
<accession>A0A0S2JXP9</accession>
<protein>
    <submittedName>
        <fullName evidence="2">Uncharacterized protein</fullName>
    </submittedName>
</protein>